<dbReference type="OrthoDB" id="5333304at2759"/>
<feature type="compositionally biased region" description="Basic and acidic residues" evidence="1">
    <location>
        <begin position="594"/>
        <end position="606"/>
    </location>
</feature>
<feature type="compositionally biased region" description="Basic and acidic residues" evidence="1">
    <location>
        <begin position="289"/>
        <end position="307"/>
    </location>
</feature>
<feature type="compositionally biased region" description="Basic residues" evidence="1">
    <location>
        <begin position="563"/>
        <end position="575"/>
    </location>
</feature>
<sequence>MASDVGAAVAASLPGGTQGFPVTQGAPQLIEDTPEEIRDFQKIINLRNLIYTGMHPRFKPPSILRPAATTAEAPPASLASMAEKNKGVMQSWGKQTAAGALGSAGVNTATTTATASSTGVATATAAPSPATIAAAPPKSQIDDVLLTKSEVLIRAEQALKRQRIEQEVKQQLSQKKAIYRTDVEVRDGHAFVADDVDIEDAMSKAGIPIKPLDRLEDPASLQRLHNFFGDKDEGNKLPELDTRMDTREEVSQPVQPESSSSTLAEMMNTTTAVRPAESPRAPVLSRPAESPRERERLHRPSSSRRENLLPSPQAQAPPLPIPERMHSPQPRYSATNQVRSPAAPQPVRPANMARVESQDHIREFEQGAAVRAFAEPVERVERHSSPQAHQPIQYPARRVRSPEPYIKQEPRASPRLASPLRDSYARRPPSPVARPGSVYGRPPYEHPAAAPDYRYAQPQHPPPPHHRPQYDPYSYYPPPPAYGYPPPPVDPHRPAYPLTYATPPPAGAYYPPARPPYDEYPPHATRYASRPPPEASPPRRLASPGAFPPFRARRSTRSISPNRRGRASVRPHSPKPARQASPARPPRPPTALARGEDGRALTEPRADPMMADYARRGYYDRDPYYPPPPPPGRYDGMAPPLPLLREGDWRGYRDREYSSYPPVPPPRAAYPMDYTRDPRAPSVPPLEHEAYLPPRDPRDPRDYYPRPDPRDPRDSRDMEGRMSVRPEARPEARPQSVRPVDGRMSIRPEVPEFYGGERDYRAGSIRPDVERERYGLSGQSYGTLGTQMLSGGYDTRAPNSQVQNPGQAGQAPYDSRASQATIAHAQLPSHSGQASQLQMPPPPAGYYGRPPFEEYRR</sequence>
<feature type="compositionally biased region" description="Polar residues" evidence="1">
    <location>
        <begin position="330"/>
        <end position="339"/>
    </location>
</feature>
<feature type="compositionally biased region" description="Pro residues" evidence="1">
    <location>
        <begin position="475"/>
        <end position="489"/>
    </location>
</feature>
<dbReference type="STRING" id="1076935.U4L001"/>
<feature type="compositionally biased region" description="Pro residues" evidence="1">
    <location>
        <begin position="502"/>
        <end position="515"/>
    </location>
</feature>
<dbReference type="eggNOG" id="ENOG502SJ1Q">
    <property type="taxonomic scope" value="Eukaryota"/>
</dbReference>
<evidence type="ECO:0000313" key="2">
    <source>
        <dbReference type="EMBL" id="CCX05304.1"/>
    </source>
</evidence>
<organism evidence="2 3">
    <name type="scientific">Pyronema omphalodes (strain CBS 100304)</name>
    <name type="common">Pyronema confluens</name>
    <dbReference type="NCBI Taxonomy" id="1076935"/>
    <lineage>
        <taxon>Eukaryota</taxon>
        <taxon>Fungi</taxon>
        <taxon>Dikarya</taxon>
        <taxon>Ascomycota</taxon>
        <taxon>Pezizomycotina</taxon>
        <taxon>Pezizomycetes</taxon>
        <taxon>Pezizales</taxon>
        <taxon>Pyronemataceae</taxon>
        <taxon>Pyronema</taxon>
    </lineage>
</organism>
<feature type="compositionally biased region" description="Basic and acidic residues" evidence="1">
    <location>
        <begin position="740"/>
        <end position="774"/>
    </location>
</feature>
<protein>
    <submittedName>
        <fullName evidence="2">Similar to unnamed protein product [Aspergillus niger] acc. no. CAK37520</fullName>
    </submittedName>
</protein>
<dbReference type="OMA" id="YVQEMPP"/>
<feature type="region of interest" description="Disordered" evidence="1">
    <location>
        <begin position="243"/>
        <end position="359"/>
    </location>
</feature>
<dbReference type="EMBL" id="HF935244">
    <property type="protein sequence ID" value="CCX05304.1"/>
    <property type="molecule type" value="Genomic_DNA"/>
</dbReference>
<feature type="region of interest" description="Disordered" evidence="1">
    <location>
        <begin position="113"/>
        <end position="134"/>
    </location>
</feature>
<proteinExistence type="predicted"/>
<feature type="compositionally biased region" description="Polar residues" evidence="1">
    <location>
        <begin position="828"/>
        <end position="838"/>
    </location>
</feature>
<gene>
    <name evidence="2" type="ORF">PCON_04891</name>
</gene>
<feature type="region of interest" description="Disordered" evidence="1">
    <location>
        <begin position="653"/>
        <end position="857"/>
    </location>
</feature>
<evidence type="ECO:0000313" key="3">
    <source>
        <dbReference type="Proteomes" id="UP000018144"/>
    </source>
</evidence>
<feature type="compositionally biased region" description="Polar residues" evidence="1">
    <location>
        <begin position="797"/>
        <end position="807"/>
    </location>
</feature>
<feature type="compositionally biased region" description="Basic and acidic residues" evidence="1">
    <location>
        <begin position="613"/>
        <end position="623"/>
    </location>
</feature>
<feature type="compositionally biased region" description="Polar residues" evidence="1">
    <location>
        <begin position="777"/>
        <end position="789"/>
    </location>
</feature>
<dbReference type="Proteomes" id="UP000018144">
    <property type="component" value="Unassembled WGS sequence"/>
</dbReference>
<accession>U4L001</accession>
<keyword evidence="3" id="KW-1185">Reference proteome</keyword>
<dbReference type="AlphaFoldDB" id="U4L001"/>
<feature type="compositionally biased region" description="Basic and acidic residues" evidence="1">
    <location>
        <begin position="686"/>
        <end position="732"/>
    </location>
</feature>
<evidence type="ECO:0000256" key="1">
    <source>
        <dbReference type="SAM" id="MobiDB-lite"/>
    </source>
</evidence>
<feature type="region of interest" description="Disordered" evidence="1">
    <location>
        <begin position="375"/>
        <end position="639"/>
    </location>
</feature>
<name>U4L001_PYROM</name>
<reference evidence="2 3" key="1">
    <citation type="journal article" date="2013" name="PLoS Genet.">
        <title>The genome and development-dependent transcriptomes of Pyronema confluens: a window into fungal evolution.</title>
        <authorList>
            <person name="Traeger S."/>
            <person name="Altegoer F."/>
            <person name="Freitag M."/>
            <person name="Gabaldon T."/>
            <person name="Kempken F."/>
            <person name="Kumar A."/>
            <person name="Marcet-Houben M."/>
            <person name="Poggeler S."/>
            <person name="Stajich J.E."/>
            <person name="Nowrousian M."/>
        </authorList>
    </citation>
    <scope>NUCLEOTIDE SEQUENCE [LARGE SCALE GENOMIC DNA]</scope>
    <source>
        <strain evidence="3">CBS 100304</strain>
        <tissue evidence="2">Vegetative mycelium</tissue>
    </source>
</reference>
<feature type="compositionally biased region" description="Low complexity" evidence="1">
    <location>
        <begin position="251"/>
        <end position="261"/>
    </location>
</feature>